<keyword evidence="4" id="KW-0804">Transcription</keyword>
<comment type="caution">
    <text evidence="6">The sequence shown here is derived from an EMBL/GenBank/DDBJ whole genome shotgun (WGS) entry which is preliminary data.</text>
</comment>
<evidence type="ECO:0000256" key="4">
    <source>
        <dbReference type="ARBA" id="ARBA00023163"/>
    </source>
</evidence>
<evidence type="ECO:0000256" key="3">
    <source>
        <dbReference type="ARBA" id="ARBA00023125"/>
    </source>
</evidence>
<keyword evidence="7" id="KW-1185">Reference proteome</keyword>
<dbReference type="PRINTS" id="PR00039">
    <property type="entry name" value="HTHLYSR"/>
</dbReference>
<dbReference type="InterPro" id="IPR000847">
    <property type="entry name" value="LysR_HTH_N"/>
</dbReference>
<dbReference type="InterPro" id="IPR036388">
    <property type="entry name" value="WH-like_DNA-bd_sf"/>
</dbReference>
<sequence>MDVDVAVLRSFVVLADEKHFARAAVRLHIEQPALSQRIKRLERRTGVQLFVRDTRNVHLTEAGLEFAAAVTDVLERLDAAVDRARETAAGARGALRIAYTLSVGYEALPELLGRVEQALPRLGFEAVEAWETDVLDGVRNRRHDAGFVRYDAADAELVSVLLRREPLVVAMPETHPLAGRHAVHLTDLRDERFVMTPSSLAPGFRALLDGVFAEAGFVPETVPNTAPGNRMMALRRQQNAVALLPASARLLHPPGIAAVPVLDEFAALPVHLVHRADAGAAVQLLADTVLREARRRRWTG</sequence>
<dbReference type="CDD" id="cd08414">
    <property type="entry name" value="PBP2_LTTR_aromatics_like"/>
    <property type="match status" value="1"/>
</dbReference>
<dbReference type="Pfam" id="PF03466">
    <property type="entry name" value="LysR_substrate"/>
    <property type="match status" value="1"/>
</dbReference>
<dbReference type="Proteomes" id="UP001494902">
    <property type="component" value="Unassembled WGS sequence"/>
</dbReference>
<keyword evidence="3" id="KW-0238">DNA-binding</keyword>
<reference evidence="6 7" key="1">
    <citation type="submission" date="2024-03" db="EMBL/GenBank/DDBJ databases">
        <title>Draft genome sequence of Pseudonocardia nematodicida JCM 31783.</title>
        <authorList>
            <person name="Butdee W."/>
            <person name="Duangmal K."/>
        </authorList>
    </citation>
    <scope>NUCLEOTIDE SEQUENCE [LARGE SCALE GENOMIC DNA]</scope>
    <source>
        <strain evidence="6 7">JCM 31783</strain>
    </source>
</reference>
<evidence type="ECO:0000313" key="7">
    <source>
        <dbReference type="Proteomes" id="UP001494902"/>
    </source>
</evidence>
<dbReference type="RefSeq" id="WP_349298126.1">
    <property type="nucleotide sequence ID" value="NZ_JBEDNQ010000004.1"/>
</dbReference>
<dbReference type="Pfam" id="PF00126">
    <property type="entry name" value="HTH_1"/>
    <property type="match status" value="1"/>
</dbReference>
<dbReference type="EMBL" id="JBEDNQ010000004">
    <property type="protein sequence ID" value="MEQ3551052.1"/>
    <property type="molecule type" value="Genomic_DNA"/>
</dbReference>
<dbReference type="PANTHER" id="PTHR30346">
    <property type="entry name" value="TRANSCRIPTIONAL DUAL REGULATOR HCAR-RELATED"/>
    <property type="match status" value="1"/>
</dbReference>
<evidence type="ECO:0000256" key="2">
    <source>
        <dbReference type="ARBA" id="ARBA00023015"/>
    </source>
</evidence>
<dbReference type="PROSITE" id="PS50931">
    <property type="entry name" value="HTH_LYSR"/>
    <property type="match status" value="1"/>
</dbReference>
<name>A0ABV1K995_9PSEU</name>
<evidence type="ECO:0000313" key="6">
    <source>
        <dbReference type="EMBL" id="MEQ3551052.1"/>
    </source>
</evidence>
<comment type="similarity">
    <text evidence="1">Belongs to the LysR transcriptional regulatory family.</text>
</comment>
<dbReference type="InterPro" id="IPR036390">
    <property type="entry name" value="WH_DNA-bd_sf"/>
</dbReference>
<evidence type="ECO:0000256" key="1">
    <source>
        <dbReference type="ARBA" id="ARBA00009437"/>
    </source>
</evidence>
<feature type="domain" description="HTH lysR-type" evidence="5">
    <location>
        <begin position="3"/>
        <end position="60"/>
    </location>
</feature>
<dbReference type="Gene3D" id="3.40.190.10">
    <property type="entry name" value="Periplasmic binding protein-like II"/>
    <property type="match status" value="2"/>
</dbReference>
<dbReference type="InterPro" id="IPR005119">
    <property type="entry name" value="LysR_subst-bd"/>
</dbReference>
<protein>
    <submittedName>
        <fullName evidence="6">LysR substrate-binding domain-containing protein</fullName>
    </submittedName>
</protein>
<organism evidence="6 7">
    <name type="scientific">Pseudonocardia nematodicida</name>
    <dbReference type="NCBI Taxonomy" id="1206997"/>
    <lineage>
        <taxon>Bacteria</taxon>
        <taxon>Bacillati</taxon>
        <taxon>Actinomycetota</taxon>
        <taxon>Actinomycetes</taxon>
        <taxon>Pseudonocardiales</taxon>
        <taxon>Pseudonocardiaceae</taxon>
        <taxon>Pseudonocardia</taxon>
    </lineage>
</organism>
<dbReference type="PANTHER" id="PTHR30346:SF0">
    <property type="entry name" value="HCA OPERON TRANSCRIPTIONAL ACTIVATOR HCAR"/>
    <property type="match status" value="1"/>
</dbReference>
<proteinExistence type="inferred from homology"/>
<dbReference type="SUPFAM" id="SSF46785">
    <property type="entry name" value="Winged helix' DNA-binding domain"/>
    <property type="match status" value="1"/>
</dbReference>
<gene>
    <name evidence="6" type="ORF">WIS52_11270</name>
</gene>
<dbReference type="Gene3D" id="1.10.10.10">
    <property type="entry name" value="Winged helix-like DNA-binding domain superfamily/Winged helix DNA-binding domain"/>
    <property type="match status" value="1"/>
</dbReference>
<accession>A0ABV1K995</accession>
<evidence type="ECO:0000259" key="5">
    <source>
        <dbReference type="PROSITE" id="PS50931"/>
    </source>
</evidence>
<keyword evidence="2" id="KW-0805">Transcription regulation</keyword>
<dbReference type="SUPFAM" id="SSF53850">
    <property type="entry name" value="Periplasmic binding protein-like II"/>
    <property type="match status" value="1"/>
</dbReference>